<feature type="compositionally biased region" description="Polar residues" evidence="15">
    <location>
        <begin position="1315"/>
        <end position="1328"/>
    </location>
</feature>
<keyword evidence="3" id="KW-0479">Metal-binding</keyword>
<dbReference type="Gene3D" id="3.40.50.10810">
    <property type="entry name" value="Tandem AAA-ATPase domain"/>
    <property type="match status" value="1"/>
</dbReference>
<feature type="compositionally biased region" description="Basic and acidic residues" evidence="15">
    <location>
        <begin position="1493"/>
        <end position="1517"/>
    </location>
</feature>
<dbReference type="InterPro" id="IPR009463">
    <property type="entry name" value="DUF1087"/>
</dbReference>
<evidence type="ECO:0000256" key="2">
    <source>
        <dbReference type="ARBA" id="ARBA00022553"/>
    </source>
</evidence>
<feature type="domain" description="Helicase ATP-binding" evidence="18">
    <location>
        <begin position="694"/>
        <end position="878"/>
    </location>
</feature>
<feature type="region of interest" description="Disordered" evidence="15">
    <location>
        <begin position="523"/>
        <end position="547"/>
    </location>
</feature>
<dbReference type="InterPro" id="IPR016197">
    <property type="entry name" value="Chromo-like_dom_sf"/>
</dbReference>
<evidence type="ECO:0000256" key="11">
    <source>
        <dbReference type="ARBA" id="ARBA00023125"/>
    </source>
</evidence>
<feature type="compositionally biased region" description="Basic and acidic residues" evidence="15">
    <location>
        <begin position="1343"/>
        <end position="1359"/>
    </location>
</feature>
<dbReference type="Pfam" id="PF06461">
    <property type="entry name" value="CHDII_SANT-like"/>
    <property type="match status" value="1"/>
</dbReference>
<keyword evidence="9" id="KW-0067">ATP-binding</keyword>
<dbReference type="GO" id="GO:0008270">
    <property type="term" value="F:zinc ion binding"/>
    <property type="evidence" value="ECO:0007669"/>
    <property type="project" value="UniProtKB-KW"/>
</dbReference>
<dbReference type="InterPro" id="IPR000330">
    <property type="entry name" value="SNF2_N"/>
</dbReference>
<feature type="region of interest" description="Disordered" evidence="15">
    <location>
        <begin position="1"/>
        <end position="96"/>
    </location>
</feature>
<dbReference type="GO" id="GO:0016787">
    <property type="term" value="F:hydrolase activity"/>
    <property type="evidence" value="ECO:0007669"/>
    <property type="project" value="UniProtKB-KW"/>
</dbReference>
<dbReference type="InterPro" id="IPR019786">
    <property type="entry name" value="Zinc_finger_PHD-type_CS"/>
</dbReference>
<dbReference type="GO" id="GO:0040027">
    <property type="term" value="P:negative regulation of vulval development"/>
    <property type="evidence" value="ECO:0007669"/>
    <property type="project" value="UniProtKB-ARBA"/>
</dbReference>
<dbReference type="SMART" id="SM01147">
    <property type="entry name" value="DUF1087"/>
    <property type="match status" value="1"/>
</dbReference>
<dbReference type="FunFam" id="3.30.40.10:FF:000001">
    <property type="entry name" value="chromodomain-helicase-DNA-binding protein 3 isoform X1"/>
    <property type="match status" value="1"/>
</dbReference>
<dbReference type="SUPFAM" id="SSF57903">
    <property type="entry name" value="FYVE/PHD zinc finger"/>
    <property type="match status" value="2"/>
</dbReference>
<feature type="compositionally biased region" description="Acidic residues" evidence="15">
    <location>
        <begin position="28"/>
        <end position="49"/>
    </location>
</feature>
<dbReference type="Pfam" id="PF00628">
    <property type="entry name" value="PHD"/>
    <property type="match status" value="2"/>
</dbReference>
<dbReference type="CDD" id="cd15531">
    <property type="entry name" value="PHD1_CHD_II"/>
    <property type="match status" value="1"/>
</dbReference>
<feature type="domain" description="PHD-type" evidence="17">
    <location>
        <begin position="306"/>
        <end position="353"/>
    </location>
</feature>
<evidence type="ECO:0000259" key="17">
    <source>
        <dbReference type="PROSITE" id="PS50016"/>
    </source>
</evidence>
<dbReference type="InterPro" id="IPR012958">
    <property type="entry name" value="CHD_N"/>
</dbReference>
<evidence type="ECO:0000256" key="14">
    <source>
        <dbReference type="PROSITE-ProRule" id="PRU00146"/>
    </source>
</evidence>
<dbReference type="SMART" id="SM00249">
    <property type="entry name" value="PHD"/>
    <property type="match status" value="2"/>
</dbReference>
<evidence type="ECO:0000313" key="20">
    <source>
        <dbReference type="EMBL" id="KAL3115938.1"/>
    </source>
</evidence>
<evidence type="ECO:0000256" key="9">
    <source>
        <dbReference type="ARBA" id="ARBA00022840"/>
    </source>
</evidence>
<comment type="subcellular location">
    <subcellularLocation>
        <location evidence="1">Nucleus</location>
    </subcellularLocation>
</comment>
<dbReference type="SMART" id="SM01146">
    <property type="entry name" value="DUF1086"/>
    <property type="match status" value="1"/>
</dbReference>
<evidence type="ECO:0000256" key="13">
    <source>
        <dbReference type="ARBA" id="ARBA00023242"/>
    </source>
</evidence>
<keyword evidence="4" id="KW-0677">Repeat</keyword>
<protein>
    <submittedName>
        <fullName evidence="20">Uncharacterized protein</fullName>
    </submittedName>
</protein>
<dbReference type="InterPro" id="IPR023780">
    <property type="entry name" value="Chromo_domain"/>
</dbReference>
<proteinExistence type="predicted"/>
<dbReference type="SMART" id="SM00298">
    <property type="entry name" value="CHROMO"/>
    <property type="match status" value="2"/>
</dbReference>
<keyword evidence="10" id="KW-0805">Transcription regulation</keyword>
<evidence type="ECO:0000256" key="5">
    <source>
        <dbReference type="ARBA" id="ARBA00022741"/>
    </source>
</evidence>
<evidence type="ECO:0000256" key="15">
    <source>
        <dbReference type="SAM" id="MobiDB-lite"/>
    </source>
</evidence>
<dbReference type="Pfam" id="PF08073">
    <property type="entry name" value="CHDNT"/>
    <property type="match status" value="1"/>
</dbReference>
<dbReference type="InterPro" id="IPR019787">
    <property type="entry name" value="Znf_PHD-finger"/>
</dbReference>
<gene>
    <name evidence="20" type="ORF">niasHT_007238</name>
</gene>
<dbReference type="PROSITE" id="PS00690">
    <property type="entry name" value="DEAH_ATP_HELICASE"/>
    <property type="match status" value="1"/>
</dbReference>
<comment type="caution">
    <text evidence="20">The sequence shown here is derived from an EMBL/GenBank/DDBJ whole genome shotgun (WGS) entry which is preliminary data.</text>
</comment>
<dbReference type="Pfam" id="PF00176">
    <property type="entry name" value="SNF2-rel_dom"/>
    <property type="match status" value="1"/>
</dbReference>
<dbReference type="CDD" id="cd17994">
    <property type="entry name" value="DEXHc_CHD3_4_5"/>
    <property type="match status" value="1"/>
</dbReference>
<dbReference type="GO" id="GO:0003677">
    <property type="term" value="F:DNA binding"/>
    <property type="evidence" value="ECO:0007669"/>
    <property type="project" value="UniProtKB-KW"/>
</dbReference>
<feature type="region of interest" description="Disordered" evidence="15">
    <location>
        <begin position="1306"/>
        <end position="1361"/>
    </location>
</feature>
<evidence type="ECO:0000256" key="7">
    <source>
        <dbReference type="ARBA" id="ARBA00022801"/>
    </source>
</evidence>
<dbReference type="InterPro" id="IPR014001">
    <property type="entry name" value="Helicase_ATP-bd"/>
</dbReference>
<evidence type="ECO:0000313" key="21">
    <source>
        <dbReference type="Proteomes" id="UP001620626"/>
    </source>
</evidence>
<dbReference type="CDD" id="cd18662">
    <property type="entry name" value="CD2_tandem_CHD3-4_like"/>
    <property type="match status" value="1"/>
</dbReference>
<evidence type="ECO:0000256" key="1">
    <source>
        <dbReference type="ARBA" id="ARBA00004123"/>
    </source>
</evidence>
<feature type="compositionally biased region" description="Basic residues" evidence="15">
    <location>
        <begin position="63"/>
        <end position="81"/>
    </location>
</feature>
<feature type="region of interest" description="Disordered" evidence="15">
    <location>
        <begin position="167"/>
        <end position="203"/>
    </location>
</feature>
<dbReference type="SUPFAM" id="SSF52540">
    <property type="entry name" value="P-loop containing nucleoside triphosphate hydrolases"/>
    <property type="match status" value="2"/>
</dbReference>
<dbReference type="InterPro" id="IPR001965">
    <property type="entry name" value="Znf_PHD"/>
</dbReference>
<keyword evidence="12" id="KW-0804">Transcription</keyword>
<keyword evidence="5" id="KW-0547">Nucleotide-binding</keyword>
<dbReference type="Pfam" id="PF08074">
    <property type="entry name" value="CHDCT2"/>
    <property type="match status" value="2"/>
</dbReference>
<dbReference type="CDD" id="cd18793">
    <property type="entry name" value="SF2_C_SNF"/>
    <property type="match status" value="1"/>
</dbReference>
<reference evidence="20 21" key="1">
    <citation type="submission" date="2024-10" db="EMBL/GenBank/DDBJ databases">
        <authorList>
            <person name="Kim D."/>
        </authorList>
    </citation>
    <scope>NUCLEOTIDE SEQUENCE [LARGE SCALE GENOMIC DNA]</scope>
    <source>
        <strain evidence="20">BH-2024</strain>
    </source>
</reference>
<keyword evidence="2" id="KW-0597">Phosphoprotein</keyword>
<dbReference type="Pfam" id="PF06465">
    <property type="entry name" value="DUF1087"/>
    <property type="match status" value="1"/>
</dbReference>
<dbReference type="Gene3D" id="1.10.10.60">
    <property type="entry name" value="Homeodomain-like"/>
    <property type="match status" value="1"/>
</dbReference>
<dbReference type="CDD" id="cd15532">
    <property type="entry name" value="PHD2_CHD_II"/>
    <property type="match status" value="1"/>
</dbReference>
<feature type="region of interest" description="Disordered" evidence="15">
    <location>
        <begin position="1492"/>
        <end position="1593"/>
    </location>
</feature>
<feature type="compositionally biased region" description="Basic and acidic residues" evidence="15">
    <location>
        <begin position="1871"/>
        <end position="1941"/>
    </location>
</feature>
<name>A0ABD2LL27_9BILA</name>
<evidence type="ECO:0000256" key="10">
    <source>
        <dbReference type="ARBA" id="ARBA00023015"/>
    </source>
</evidence>
<evidence type="ECO:0000259" key="18">
    <source>
        <dbReference type="PROSITE" id="PS51192"/>
    </source>
</evidence>
<feature type="domain" description="Chromo" evidence="16">
    <location>
        <begin position="469"/>
        <end position="526"/>
    </location>
</feature>
<dbReference type="SMART" id="SM00490">
    <property type="entry name" value="HELICc"/>
    <property type="match status" value="1"/>
</dbReference>
<feature type="compositionally biased region" description="Basic and acidic residues" evidence="15">
    <location>
        <begin position="1552"/>
        <end position="1576"/>
    </location>
</feature>
<dbReference type="InterPro" id="IPR038718">
    <property type="entry name" value="SNF2-like_sf"/>
</dbReference>
<dbReference type="InterPro" id="IPR000953">
    <property type="entry name" value="Chromo/chromo_shadow_dom"/>
</dbReference>
<dbReference type="InterPro" id="IPR002464">
    <property type="entry name" value="DNA/RNA_helicase_DEAH_CS"/>
</dbReference>
<feature type="region of interest" description="Disordered" evidence="15">
    <location>
        <begin position="1866"/>
        <end position="1976"/>
    </location>
</feature>
<evidence type="ECO:0000259" key="16">
    <source>
        <dbReference type="PROSITE" id="PS50013"/>
    </source>
</evidence>
<dbReference type="FunFam" id="3.40.50.300:FF:000015">
    <property type="entry name" value="chromodomain-helicase-DNA-binding protein 9 isoform X1"/>
    <property type="match status" value="1"/>
</dbReference>
<feature type="region of interest" description="Disordered" evidence="15">
    <location>
        <begin position="254"/>
        <end position="300"/>
    </location>
</feature>
<feature type="domain" description="Helicase C-terminal" evidence="19">
    <location>
        <begin position="1010"/>
        <end position="1171"/>
    </location>
</feature>
<feature type="compositionally biased region" description="Basic and acidic residues" evidence="15">
    <location>
        <begin position="254"/>
        <end position="267"/>
    </location>
</feature>
<keyword evidence="7" id="KW-0378">Hydrolase</keyword>
<evidence type="ECO:0000256" key="3">
    <source>
        <dbReference type="ARBA" id="ARBA00022723"/>
    </source>
</evidence>
<dbReference type="InterPro" id="IPR049730">
    <property type="entry name" value="SNF2/RAD54-like_C"/>
</dbReference>
<dbReference type="Pfam" id="PF00385">
    <property type="entry name" value="Chromo"/>
    <property type="match status" value="1"/>
</dbReference>
<dbReference type="PROSITE" id="PS50016">
    <property type="entry name" value="ZF_PHD_2"/>
    <property type="match status" value="2"/>
</dbReference>
<feature type="region of interest" description="Disordered" evidence="15">
    <location>
        <begin position="226"/>
        <end position="245"/>
    </location>
</feature>
<sequence length="1976" mass="227511">MSDSELMDTLEGGLNPDEELNDTVGDPDSMEEDEEQEEREQDGADEDPMLESTSGQADDLSKKSKKFAGGKKKGRKGKRSARSGGSREQLPDAYTHSSTELCTMLSMSNAEFEYSEDDFENITSGKTFNSRFRQTLQELNPKASWARLQCVMTAKYNEYQKMLADQGRQMPKKVPSRSSAVGNAGGATPKESMASSSPSFVKHLPSGSSATIAEKVAPLKIRLSARKKRRNDDSEEDMNSDQEFESLLKEHERQLDEQDKEKEEKKQARVAAKKARDTTKQQQKVKRRKEEGGEEAEGGELQQEHQDYCEVCQQGGEIILCDTCPRAYHLVCFDPDLEEPPEGFWSCPHCEQNGVPKTADGGDANAAPGNMEKCRVCNEHDFLLMCSRCPSSYHAFCLSPPLTELPNEHEDWTCPRCQTKEPKNRPEKILSWRWIEYKYPEQVSEEDALKEGEQPANIEDEERRVRLFLHPQKEMKPRREREFFIKWKYMSYWHCEWVPELVLELYFTQTLRMYWRKMDPEVPPEVDDGSNEDMKTGKIDDREKEDDPHNLEQKFYRYGIKPEWMQVHRVISHVYYEKNLFDYLVKWRELVYDQATWERDDFDIPGLEEAIFKYWMHRERMSGEAMPKYILKKLNKKRAEQGLVPFEEDEKKRKKREGKATIDIKKKYDVQPDFVSETGGTLHPYQLEGINWLRHCWANGIDAILADEMGLGKTIQSLEFIYSLVKEGHSKGPFLIAAPLSTLINWEREAEFWAPDLYVVTYIGDKESRSVVREHEFSFIEGATRGGPKASRLRTDQGIKFHVMLTSYELISIDKAILSSIDWAVLVVDEAHRLKNNQSLFFRTLREFNIGYRLLLTGTPLQNNLEELFHLLNFLSPDRFYDLEDFTREFAEISKEDQIQRLHTLLGPHMLRRLKSDVLVGMPSKSELIVRVELSPMQKKYYRHILTKNFEALSVKNGRSQMSLLNIIMELKKCANHPFLFAKASMEAQKRPNGAYDGESLIKSAGKFVLLQKMLKRLKDQDHRVLIFSQMTKMLDILEDLLDFLGYKFERIDGSITGQSRQDAIDRFNAPGAQQFVFLLSTRAGGLGINLATADTVIIYDSDWNPHNDIQAFSRAHRIGQQRKVMIYRFVTRNSVEERITSVAKKKMMLTHLVVRAGIGQKGPSMSKTELDDVLRWGTEELFKEEEANELGKSSEHNIVWDDRAVDALLERGAEEEGDTEANERKDWANEYLSSFKVATYTTTKEEEQEEEEDMEVLKEEVQETDPDYWEKLLRHHFEQEQEVERMNLGKGKRVRKQVNYATEAMQQDWHAGTPGQQDQDYSDSYSGASDHDGSGSNEDEFDSAREERRRKRERDSEKLPPLLARVNGQLEVLGFNPRQRRAFFNAVMRWGMPPHDAYQCQWLVRDLKGKSERAFKAYTSLFMRHLCEPGADSQECFNDGVPREGINRVQVLTRIGIMSLIRKKVQEFEAINGEWSMPEVQMRMLAAAEAAHVAKEREKEERLHQKKEREHTERDQTPTVQSTEVEEKDQTTGANQEVEMIDAATELTGSETDRPSSKVGEEKDKEETSEEKQQLEETAEEPLNQQQQPHREPRPLFKFNIADGGFTELHSLWVNEERVAVPGNEYEIWHRRHDYWLMCGIVTHGYSRYNEIQNDPRFAIVNEPFKSEQGKGNFMEIKNKFIQRRYKLLEQALIIEEQLRRAAYLQITQKSEEHLQQKEAAERALIAGQDPVAAANAMADTSGQLNERFADLECLADAHQSLSRESAQGNKNAHQVLHKVLTQLEELLNDMKSDVSRLPTTLARLRPVTERLGMTERAILGRLTSKDPDAVAGQSPLPPPGPFVTPMAQSRFSGIQPKFAALLKPKHQSKKENLPEKDGNDKQNQEEKQPSKEEKRTDADVEKTSDRSTKDAEGSCKGEAEPVQDDTVKEDSTVEEKTSESDLSSVQQPNGQLTVEGEEETEVKSEQQKNQSPVE</sequence>
<dbReference type="SMART" id="SM00487">
    <property type="entry name" value="DEXDc"/>
    <property type="match status" value="1"/>
</dbReference>
<keyword evidence="21" id="KW-1185">Reference proteome</keyword>
<dbReference type="Pfam" id="PF00271">
    <property type="entry name" value="Helicase_C"/>
    <property type="match status" value="1"/>
</dbReference>
<keyword evidence="8" id="KW-0862">Zinc</keyword>
<dbReference type="PROSITE" id="PS01359">
    <property type="entry name" value="ZF_PHD_1"/>
    <property type="match status" value="1"/>
</dbReference>
<keyword evidence="13" id="KW-0539">Nucleus</keyword>
<dbReference type="Gene3D" id="3.30.40.10">
    <property type="entry name" value="Zinc/RING finger domain, C3HC4 (zinc finger)"/>
    <property type="match status" value="2"/>
</dbReference>
<dbReference type="PANTHER" id="PTHR45623:SF17">
    <property type="entry name" value="CHROMODOMAIN-HELICASE-DNA-BINDING PROTEIN 3-RELATED"/>
    <property type="match status" value="1"/>
</dbReference>
<feature type="compositionally biased region" description="Polar residues" evidence="15">
    <location>
        <begin position="1942"/>
        <end position="1954"/>
    </location>
</feature>
<keyword evidence="11" id="KW-0238">DNA-binding</keyword>
<dbReference type="GO" id="GO:0005634">
    <property type="term" value="C:nucleus"/>
    <property type="evidence" value="ECO:0007669"/>
    <property type="project" value="UniProtKB-SubCell"/>
</dbReference>
<accession>A0ABD2LL27</accession>
<dbReference type="PROSITE" id="PS50013">
    <property type="entry name" value="CHROMO_2"/>
    <property type="match status" value="1"/>
</dbReference>
<feature type="region of interest" description="Disordered" evidence="15">
    <location>
        <begin position="1824"/>
        <end position="1849"/>
    </location>
</feature>
<dbReference type="FunFam" id="3.40.50.10810:FF:000001">
    <property type="entry name" value="chromodomain-helicase-DNA-binding protein 3 isoform X1"/>
    <property type="match status" value="1"/>
</dbReference>
<dbReference type="GO" id="GO:0005524">
    <property type="term" value="F:ATP binding"/>
    <property type="evidence" value="ECO:0007669"/>
    <property type="project" value="UniProtKB-KW"/>
</dbReference>
<dbReference type="InterPro" id="IPR027417">
    <property type="entry name" value="P-loop_NTPase"/>
</dbReference>
<evidence type="ECO:0000256" key="12">
    <source>
        <dbReference type="ARBA" id="ARBA00023163"/>
    </source>
</evidence>
<evidence type="ECO:0000259" key="19">
    <source>
        <dbReference type="PROSITE" id="PS51194"/>
    </source>
</evidence>
<feature type="domain" description="PHD-type" evidence="17">
    <location>
        <begin position="371"/>
        <end position="420"/>
    </location>
</feature>
<dbReference type="InterPro" id="IPR012957">
    <property type="entry name" value="CHD_C2"/>
</dbReference>
<dbReference type="EMBL" id="JBICBT010000362">
    <property type="protein sequence ID" value="KAL3115938.1"/>
    <property type="molecule type" value="Genomic_DNA"/>
</dbReference>
<dbReference type="Proteomes" id="UP001620626">
    <property type="component" value="Unassembled WGS sequence"/>
</dbReference>
<keyword evidence="6 14" id="KW-0863">Zinc-finger</keyword>
<dbReference type="PROSITE" id="PS51194">
    <property type="entry name" value="HELICASE_CTER"/>
    <property type="match status" value="1"/>
</dbReference>
<dbReference type="InterPro" id="IPR009462">
    <property type="entry name" value="CHD_II_SANT-like"/>
</dbReference>
<evidence type="ECO:0000256" key="8">
    <source>
        <dbReference type="ARBA" id="ARBA00022833"/>
    </source>
</evidence>
<dbReference type="Gene3D" id="2.40.50.40">
    <property type="match status" value="2"/>
</dbReference>
<dbReference type="InterPro" id="IPR011011">
    <property type="entry name" value="Znf_FYVE_PHD"/>
</dbReference>
<dbReference type="SUPFAM" id="SSF54160">
    <property type="entry name" value="Chromo domain-like"/>
    <property type="match status" value="2"/>
</dbReference>
<feature type="compositionally biased region" description="Acidic residues" evidence="15">
    <location>
        <begin position="233"/>
        <end position="244"/>
    </location>
</feature>
<dbReference type="PANTHER" id="PTHR45623">
    <property type="entry name" value="CHROMODOMAIN-HELICASE-DNA-BINDING PROTEIN 3-RELATED-RELATED"/>
    <property type="match status" value="1"/>
</dbReference>
<dbReference type="Gene3D" id="3.40.50.300">
    <property type="entry name" value="P-loop containing nucleotide triphosphate hydrolases"/>
    <property type="match status" value="1"/>
</dbReference>
<organism evidence="20 21">
    <name type="scientific">Heterodera trifolii</name>
    <dbReference type="NCBI Taxonomy" id="157864"/>
    <lineage>
        <taxon>Eukaryota</taxon>
        <taxon>Metazoa</taxon>
        <taxon>Ecdysozoa</taxon>
        <taxon>Nematoda</taxon>
        <taxon>Chromadorea</taxon>
        <taxon>Rhabditida</taxon>
        <taxon>Tylenchina</taxon>
        <taxon>Tylenchomorpha</taxon>
        <taxon>Tylenchoidea</taxon>
        <taxon>Heteroderidae</taxon>
        <taxon>Heteroderinae</taxon>
        <taxon>Heterodera</taxon>
    </lineage>
</organism>
<dbReference type="InterPro" id="IPR001650">
    <property type="entry name" value="Helicase_C-like"/>
</dbReference>
<feature type="compositionally biased region" description="Basic and acidic residues" evidence="15">
    <location>
        <begin position="532"/>
        <end position="547"/>
    </location>
</feature>
<dbReference type="CDD" id="cd18667">
    <property type="entry name" value="CD1_tandem_CHD3-4_like"/>
    <property type="match status" value="1"/>
</dbReference>
<dbReference type="InterPro" id="IPR013083">
    <property type="entry name" value="Znf_RING/FYVE/PHD"/>
</dbReference>
<dbReference type="PROSITE" id="PS51192">
    <property type="entry name" value="HELICASE_ATP_BIND_1"/>
    <property type="match status" value="1"/>
</dbReference>
<evidence type="ECO:0000256" key="6">
    <source>
        <dbReference type="ARBA" id="ARBA00022771"/>
    </source>
</evidence>
<evidence type="ECO:0000256" key="4">
    <source>
        <dbReference type="ARBA" id="ARBA00022737"/>
    </source>
</evidence>